<reference evidence="4 5" key="1">
    <citation type="submission" date="2016-01" db="EMBL/GenBank/DDBJ databases">
        <title>High potential of lignocellulose degradation of a new Verrucomicrobia species.</title>
        <authorList>
            <person name="Wang Y."/>
            <person name="Shi Y."/>
            <person name="Qiu Z."/>
            <person name="Liu S."/>
            <person name="Yang H."/>
        </authorList>
    </citation>
    <scope>NUCLEOTIDE SEQUENCE [LARGE SCALE GENOMIC DNA]</scope>
    <source>
        <strain evidence="4 5">TSB47</strain>
    </source>
</reference>
<dbReference type="RefSeq" id="WP_084441904.1">
    <property type="nucleotide sequence ID" value="NZ_CP109796.1"/>
</dbReference>
<dbReference type="STRING" id="1184151.AW736_05430"/>
<sequence>MPPQIPSRVTASGHRSTSESDRVSPKEKFGIACGRMVSDGTLGALHVLINPIYNMTFGLNPALISTVVFIQRLWDAMLDPFCGQFSDNFRSRWGRRIPLIVVSAPMIAVLFVAIWWFPADAGEAHLFWHLLCVSLLFFVAHAVFAMSVGGLFVEATSDYHERTRLASLALAFGFAFLILSQWFYPLTQFSVFPSTVSGIRWVAVGCAVIFLIAGLMPAFLCHERNYAQVAARQPKVSLLANLRVVRNNRPFMFLISARFSACFGYNIVGILFFYMNGYYVFGGDLKRAAVAFGVVGSSFQIAALLTTLFVYPYLIKHFGKRRVLQMASCVLIFGCICKLIVYQPEQPWLQLIVISCNGIANAGFSIAALAMLGDIADYDELHTGLRREAVFTSLLNWFEKAGNSFGSLIAGFVLVWIGFDAKLGAQSGQTLMLMKFLYFLIPLIGALLSLIFIQRYELSEERVYQIKDELARRHAEQPITKTT</sequence>
<keyword evidence="3" id="KW-0472">Membrane</keyword>
<dbReference type="GO" id="GO:0015293">
    <property type="term" value="F:symporter activity"/>
    <property type="evidence" value="ECO:0007669"/>
    <property type="project" value="InterPro"/>
</dbReference>
<dbReference type="Gene3D" id="1.20.1250.20">
    <property type="entry name" value="MFS general substrate transporter like domains"/>
    <property type="match status" value="1"/>
</dbReference>
<feature type="transmembrane region" description="Helical" evidence="3">
    <location>
        <begin position="401"/>
        <end position="419"/>
    </location>
</feature>
<accession>A0A178IME3</accession>
<feature type="transmembrane region" description="Helical" evidence="3">
    <location>
        <begin position="165"/>
        <end position="184"/>
    </location>
</feature>
<feature type="transmembrane region" description="Helical" evidence="3">
    <location>
        <begin position="251"/>
        <end position="275"/>
    </location>
</feature>
<evidence type="ECO:0000313" key="4">
    <source>
        <dbReference type="EMBL" id="OAM91072.1"/>
    </source>
</evidence>
<feature type="transmembrane region" description="Helical" evidence="3">
    <location>
        <begin position="287"/>
        <end position="311"/>
    </location>
</feature>
<dbReference type="EMBL" id="LRRQ01000042">
    <property type="protein sequence ID" value="OAM91072.1"/>
    <property type="molecule type" value="Genomic_DNA"/>
</dbReference>
<proteinExistence type="inferred from homology"/>
<evidence type="ECO:0000256" key="2">
    <source>
        <dbReference type="SAM" id="MobiDB-lite"/>
    </source>
</evidence>
<dbReference type="GO" id="GO:0008643">
    <property type="term" value="P:carbohydrate transport"/>
    <property type="evidence" value="ECO:0007669"/>
    <property type="project" value="InterPro"/>
</dbReference>
<feature type="transmembrane region" description="Helical" evidence="3">
    <location>
        <begin position="348"/>
        <end position="372"/>
    </location>
</feature>
<dbReference type="PANTHER" id="PTHR11328:SF24">
    <property type="entry name" value="MAJOR FACILITATOR SUPERFAMILY (MFS) PROFILE DOMAIN-CONTAINING PROTEIN"/>
    <property type="match status" value="1"/>
</dbReference>
<dbReference type="OrthoDB" id="9764596at2"/>
<feature type="transmembrane region" description="Helical" evidence="3">
    <location>
        <begin position="199"/>
        <end position="220"/>
    </location>
</feature>
<dbReference type="InterPro" id="IPR036259">
    <property type="entry name" value="MFS_trans_sf"/>
</dbReference>
<keyword evidence="5" id="KW-1185">Reference proteome</keyword>
<comment type="similarity">
    <text evidence="1">Belongs to the sodium:galactoside symporter (TC 2.A.2) family.</text>
</comment>
<evidence type="ECO:0000256" key="1">
    <source>
        <dbReference type="ARBA" id="ARBA00009617"/>
    </source>
</evidence>
<feature type="transmembrane region" description="Helical" evidence="3">
    <location>
        <begin position="323"/>
        <end position="342"/>
    </location>
</feature>
<dbReference type="PANTHER" id="PTHR11328">
    <property type="entry name" value="MAJOR FACILITATOR SUPERFAMILY DOMAIN-CONTAINING PROTEIN"/>
    <property type="match status" value="1"/>
</dbReference>
<comment type="caution">
    <text evidence="4">The sequence shown here is derived from an EMBL/GenBank/DDBJ whole genome shotgun (WGS) entry which is preliminary data.</text>
</comment>
<dbReference type="AlphaFoldDB" id="A0A178IME3"/>
<feature type="transmembrane region" description="Helical" evidence="3">
    <location>
        <begin position="431"/>
        <end position="453"/>
    </location>
</feature>
<feature type="transmembrane region" description="Helical" evidence="3">
    <location>
        <begin position="97"/>
        <end position="116"/>
    </location>
</feature>
<feature type="region of interest" description="Disordered" evidence="2">
    <location>
        <begin position="1"/>
        <end position="26"/>
    </location>
</feature>
<gene>
    <name evidence="4" type="ORF">AW736_05430</name>
</gene>
<evidence type="ECO:0000313" key="5">
    <source>
        <dbReference type="Proteomes" id="UP000078486"/>
    </source>
</evidence>
<dbReference type="InterPro" id="IPR039672">
    <property type="entry name" value="MFS_2"/>
</dbReference>
<name>A0A178IME3_9BACT</name>
<keyword evidence="3" id="KW-0812">Transmembrane</keyword>
<keyword evidence="3" id="KW-1133">Transmembrane helix</keyword>
<dbReference type="Pfam" id="PF13347">
    <property type="entry name" value="MFS_2"/>
    <property type="match status" value="1"/>
</dbReference>
<feature type="transmembrane region" description="Helical" evidence="3">
    <location>
        <begin position="128"/>
        <end position="153"/>
    </location>
</feature>
<feature type="compositionally biased region" description="Basic and acidic residues" evidence="2">
    <location>
        <begin position="16"/>
        <end position="26"/>
    </location>
</feature>
<protein>
    <recommendedName>
        <fullName evidence="6">MFS transporter</fullName>
    </recommendedName>
</protein>
<dbReference type="GO" id="GO:0005886">
    <property type="term" value="C:plasma membrane"/>
    <property type="evidence" value="ECO:0007669"/>
    <property type="project" value="TreeGrafter"/>
</dbReference>
<evidence type="ECO:0000256" key="3">
    <source>
        <dbReference type="SAM" id="Phobius"/>
    </source>
</evidence>
<dbReference type="SUPFAM" id="SSF103473">
    <property type="entry name" value="MFS general substrate transporter"/>
    <property type="match status" value="1"/>
</dbReference>
<organism evidence="4 5">
    <name type="scientific">Termitidicoccus mucosus</name>
    <dbReference type="NCBI Taxonomy" id="1184151"/>
    <lineage>
        <taxon>Bacteria</taxon>
        <taxon>Pseudomonadati</taxon>
        <taxon>Verrucomicrobiota</taxon>
        <taxon>Opitutia</taxon>
        <taxon>Opitutales</taxon>
        <taxon>Opitutaceae</taxon>
        <taxon>Termitidicoccus</taxon>
    </lineage>
</organism>
<dbReference type="Proteomes" id="UP000078486">
    <property type="component" value="Unassembled WGS sequence"/>
</dbReference>
<evidence type="ECO:0008006" key="6">
    <source>
        <dbReference type="Google" id="ProtNLM"/>
    </source>
</evidence>